<gene>
    <name evidence="2" type="ORF">CFX1CAM_0240</name>
</gene>
<dbReference type="InterPro" id="IPR015168">
    <property type="entry name" value="SsuA/THI5"/>
</dbReference>
<dbReference type="InterPro" id="IPR027939">
    <property type="entry name" value="NMT1/THI5"/>
</dbReference>
<dbReference type="Pfam" id="PF09084">
    <property type="entry name" value="NMT1"/>
    <property type="match status" value="1"/>
</dbReference>
<name>A0A1Y6K165_9CHLR</name>
<organism evidence="2 3">
    <name type="scientific">Candidatus Brevifilum fermentans</name>
    <dbReference type="NCBI Taxonomy" id="1986204"/>
    <lineage>
        <taxon>Bacteria</taxon>
        <taxon>Bacillati</taxon>
        <taxon>Chloroflexota</taxon>
        <taxon>Anaerolineae</taxon>
        <taxon>Anaerolineales</taxon>
        <taxon>Anaerolineaceae</taxon>
        <taxon>Candidatus Brevifilum</taxon>
    </lineage>
</organism>
<dbReference type="GO" id="GO:0009228">
    <property type="term" value="P:thiamine biosynthetic process"/>
    <property type="evidence" value="ECO:0007669"/>
    <property type="project" value="InterPro"/>
</dbReference>
<dbReference type="RefSeq" id="WP_087861251.1">
    <property type="nucleotide sequence ID" value="NZ_LT859958.1"/>
</dbReference>
<proteinExistence type="predicted"/>
<dbReference type="Proteomes" id="UP000195514">
    <property type="component" value="Chromosome I"/>
</dbReference>
<dbReference type="KEGG" id="abat:CFX1CAM_0240"/>
<protein>
    <recommendedName>
        <fullName evidence="1">SsuA/THI5-like domain-containing protein</fullName>
    </recommendedName>
</protein>
<reference evidence="3" key="1">
    <citation type="submission" date="2017-05" db="EMBL/GenBank/DDBJ databases">
        <authorList>
            <person name="Kirkegaard R."/>
            <person name="Mcilroy J S."/>
        </authorList>
    </citation>
    <scope>NUCLEOTIDE SEQUENCE [LARGE SCALE GENOMIC DNA]</scope>
</reference>
<feature type="domain" description="SsuA/THI5-like" evidence="1">
    <location>
        <begin position="58"/>
        <end position="268"/>
    </location>
</feature>
<dbReference type="PANTHER" id="PTHR31528">
    <property type="entry name" value="4-AMINO-5-HYDROXYMETHYL-2-METHYLPYRIMIDINE PHOSPHATE SYNTHASE THI11-RELATED"/>
    <property type="match status" value="1"/>
</dbReference>
<keyword evidence="3" id="KW-1185">Reference proteome</keyword>
<dbReference type="EMBL" id="LT859958">
    <property type="protein sequence ID" value="SMX53306.1"/>
    <property type="molecule type" value="Genomic_DNA"/>
</dbReference>
<dbReference type="Gene3D" id="3.40.190.10">
    <property type="entry name" value="Periplasmic binding protein-like II"/>
    <property type="match status" value="2"/>
</dbReference>
<evidence type="ECO:0000313" key="2">
    <source>
        <dbReference type="EMBL" id="SMX53306.1"/>
    </source>
</evidence>
<sequence length="341" mass="37368">MKKKPALILTALLFILLFLVFMSYYGPRINQMLAKIRAQAPEQSGPVPVRLTLGYIPNIQFAPIYVAIDRGYFLDAGFDVQLEYGNEADAVALIGAGEQTFAIASGEQILLARAQGLPVTYVAAWYNEYPVGVVSLTDYRIRVPENLRGVKIGLPGLYGASYIGLIAMLEAGGMTEDDVNLISIGFNQVEAIVSGQVESAVIYLANEPVVLRSQGYAVDVVRVADYMQLVSNGLVTNEATIKKNPEMVKAFIGAMLQGIADTVENPIAAFEISKKYVENLADADTDLQRQILGESIVLWQTERLGYTDPVGWINMQTVLLKMGLLTETQDLEKAFTNEFLP</sequence>
<dbReference type="SUPFAM" id="SSF53850">
    <property type="entry name" value="Periplasmic binding protein-like II"/>
    <property type="match status" value="1"/>
</dbReference>
<dbReference type="AlphaFoldDB" id="A0A1Y6K165"/>
<dbReference type="OrthoDB" id="9815602at2"/>
<evidence type="ECO:0000313" key="3">
    <source>
        <dbReference type="Proteomes" id="UP000195514"/>
    </source>
</evidence>
<accession>A0A1Y6K165</accession>
<evidence type="ECO:0000259" key="1">
    <source>
        <dbReference type="Pfam" id="PF09084"/>
    </source>
</evidence>
<dbReference type="PANTHER" id="PTHR31528:SF15">
    <property type="entry name" value="RIBOFLAVIN-BINDING PROTEIN RIBY"/>
    <property type="match status" value="1"/>
</dbReference>